<feature type="signal peptide" evidence="1">
    <location>
        <begin position="1"/>
        <end position="30"/>
    </location>
</feature>
<dbReference type="PANTHER" id="PTHR43283">
    <property type="entry name" value="BETA-LACTAMASE-RELATED"/>
    <property type="match status" value="1"/>
</dbReference>
<dbReference type="GO" id="GO:0016787">
    <property type="term" value="F:hydrolase activity"/>
    <property type="evidence" value="ECO:0007669"/>
    <property type="project" value="UniProtKB-KW"/>
</dbReference>
<dbReference type="EMBL" id="RCZI01000008">
    <property type="protein sequence ID" value="TPG23660.1"/>
    <property type="molecule type" value="Genomic_DNA"/>
</dbReference>
<dbReference type="Pfam" id="PF00144">
    <property type="entry name" value="Beta-lactamase"/>
    <property type="match status" value="1"/>
</dbReference>
<name>A0A502DG41_9BURK</name>
<organism evidence="3 4">
    <name type="scientific">Variovorax guangxiensis</name>
    <dbReference type="NCBI Taxonomy" id="1775474"/>
    <lineage>
        <taxon>Bacteria</taxon>
        <taxon>Pseudomonadati</taxon>
        <taxon>Pseudomonadota</taxon>
        <taxon>Betaproteobacteria</taxon>
        <taxon>Burkholderiales</taxon>
        <taxon>Comamonadaceae</taxon>
        <taxon>Variovorax</taxon>
    </lineage>
</organism>
<evidence type="ECO:0000313" key="4">
    <source>
        <dbReference type="Proteomes" id="UP000319212"/>
    </source>
</evidence>
<dbReference type="SUPFAM" id="SSF56601">
    <property type="entry name" value="beta-lactamase/transpeptidase-like"/>
    <property type="match status" value="1"/>
</dbReference>
<dbReference type="Proteomes" id="UP000319212">
    <property type="component" value="Unassembled WGS sequence"/>
</dbReference>
<dbReference type="RefSeq" id="WP_140844952.1">
    <property type="nucleotide sequence ID" value="NZ_RCZI01000008.1"/>
</dbReference>
<comment type="caution">
    <text evidence="3">The sequence shown here is derived from an EMBL/GenBank/DDBJ whole genome shotgun (WGS) entry which is preliminary data.</text>
</comment>
<dbReference type="OrthoDB" id="8582986at2"/>
<protein>
    <submittedName>
        <fullName evidence="3">Class C beta-lactamase-related serine hydrolase</fullName>
    </submittedName>
</protein>
<evidence type="ECO:0000256" key="1">
    <source>
        <dbReference type="SAM" id="SignalP"/>
    </source>
</evidence>
<feature type="chain" id="PRO_5021354918" evidence="1">
    <location>
        <begin position="31"/>
        <end position="362"/>
    </location>
</feature>
<gene>
    <name evidence="3" type="ORF">EAH82_19915</name>
</gene>
<dbReference type="InterPro" id="IPR001466">
    <property type="entry name" value="Beta-lactam-related"/>
</dbReference>
<evidence type="ECO:0000313" key="3">
    <source>
        <dbReference type="EMBL" id="TPG23660.1"/>
    </source>
</evidence>
<sequence>MKTIRPERVGTTRHLLLAALLWLGAAGVAAAEAVVPAETWATPSAEAPSRWSSEKLKAADAFAESLRTDAYLVIDHGVLVHSYGDIDKPMNLASIRKSVLGVLTGMQVDRGAIDLDQTLADLDIDDKEGLTPTERSATVRQLLQSRSGVYHPAAYETQDAKRLRPPRGSHAPGTFFYYNNWDFNVLGTIFERRAGKTVFEALQSDLAEPLQFQDFRPAQDTRWERERASAHAAYVMHLSARDLARVGLLAARNGRWGDRQLVSSAWIAESTVSYSTVAPGWSGYGYLWWVPLRAFPFWTRGPHQLSMAVGDGGQFMLVDRKRDLVVVHRMDNDKAWFRRERVTIEQFAELAARIHAAAPLPP</sequence>
<dbReference type="Gene3D" id="3.40.710.10">
    <property type="entry name" value="DD-peptidase/beta-lactamase superfamily"/>
    <property type="match status" value="1"/>
</dbReference>
<feature type="domain" description="Beta-lactamase-related" evidence="2">
    <location>
        <begin position="68"/>
        <end position="327"/>
    </location>
</feature>
<reference evidence="3 4" key="1">
    <citation type="journal article" date="2019" name="Environ. Microbiol.">
        <title>Species interactions and distinct microbial communities in high Arctic permafrost affected cryosols are associated with the CH4 and CO2 gas fluxes.</title>
        <authorList>
            <person name="Altshuler I."/>
            <person name="Hamel J."/>
            <person name="Turney S."/>
            <person name="Magnuson E."/>
            <person name="Levesque R."/>
            <person name="Greer C."/>
            <person name="Whyte L.G."/>
        </authorList>
    </citation>
    <scope>NUCLEOTIDE SEQUENCE [LARGE SCALE GENOMIC DNA]</scope>
    <source>
        <strain evidence="3 4">S06.C</strain>
    </source>
</reference>
<keyword evidence="1" id="KW-0732">Signal</keyword>
<dbReference type="AlphaFoldDB" id="A0A502DG41"/>
<dbReference type="InterPro" id="IPR050789">
    <property type="entry name" value="Diverse_Enzym_Activities"/>
</dbReference>
<dbReference type="PANTHER" id="PTHR43283:SF7">
    <property type="entry name" value="BETA-LACTAMASE-RELATED DOMAIN-CONTAINING PROTEIN"/>
    <property type="match status" value="1"/>
</dbReference>
<dbReference type="InterPro" id="IPR012338">
    <property type="entry name" value="Beta-lactam/transpept-like"/>
</dbReference>
<proteinExistence type="predicted"/>
<accession>A0A502DG41</accession>
<keyword evidence="3" id="KW-0378">Hydrolase</keyword>
<evidence type="ECO:0000259" key="2">
    <source>
        <dbReference type="Pfam" id="PF00144"/>
    </source>
</evidence>